<dbReference type="OrthoDB" id="12668at10239"/>
<dbReference type="PANTHER" id="PTHR34118:SF6">
    <property type="entry name" value="PROTEIN CONSERVED ONLY IN THE GREEN LINEAGE 160, CHLOROPLASTIC"/>
    <property type="match status" value="1"/>
</dbReference>
<evidence type="ECO:0000259" key="6">
    <source>
        <dbReference type="Pfam" id="PF24763"/>
    </source>
</evidence>
<protein>
    <recommendedName>
        <fullName evidence="6">CGL160/ATPI domain-containing protein</fullName>
    </recommendedName>
</protein>
<evidence type="ECO:0000313" key="7">
    <source>
        <dbReference type="EMBL" id="ABY28010.1"/>
    </source>
</evidence>
<accession>A9YWC7</accession>
<reference evidence="7 8" key="1">
    <citation type="journal article" date="2008" name="PLoS ONE">
        <title>Life-cycle and genome of OtV5, a large DNA virus of the pelagic marine unicellular green alga Ostreococcus tauri.</title>
        <authorList>
            <person name="Derelle E."/>
            <person name="Ferraz C."/>
            <person name="Escande M.L."/>
            <person name="Eychenie S."/>
            <person name="Cooke R."/>
            <person name="Piganeau G."/>
            <person name="Desdevises Y."/>
            <person name="Bellec L."/>
            <person name="Moreau H."/>
            <person name="Grimsley N."/>
        </authorList>
    </citation>
    <scope>NUCLEOTIDE SEQUENCE [LARGE SCALE GENOMIC DNA]</scope>
    <source>
        <strain evidence="7 8">OtV5</strain>
    </source>
</reference>
<keyword evidence="8" id="KW-1185">Reference proteome</keyword>
<dbReference type="RefSeq" id="YP_001648306.1">
    <property type="nucleotide sequence ID" value="NC_010191.2"/>
</dbReference>
<dbReference type="KEGG" id="vg:5845617"/>
<keyword evidence="3" id="KW-1133">Transmembrane helix</keyword>
<dbReference type="GO" id="GO:0016020">
    <property type="term" value="C:membrane"/>
    <property type="evidence" value="ECO:0007669"/>
    <property type="project" value="UniProtKB-SubCell"/>
</dbReference>
<feature type="region of interest" description="Disordered" evidence="5">
    <location>
        <begin position="144"/>
        <end position="165"/>
    </location>
</feature>
<dbReference type="Pfam" id="PF24763">
    <property type="entry name" value="CGL160_C"/>
    <property type="match status" value="1"/>
</dbReference>
<proteinExistence type="predicted"/>
<dbReference type="InterPro" id="IPR056309">
    <property type="entry name" value="CGL160/ATPI_dom"/>
</dbReference>
<evidence type="ECO:0000256" key="1">
    <source>
        <dbReference type="ARBA" id="ARBA00004141"/>
    </source>
</evidence>
<organism evidence="7 8">
    <name type="scientific">Ostreococcus tauri virus OtV5</name>
    <dbReference type="NCBI Taxonomy" id="1785753"/>
    <lineage>
        <taxon>Viruses</taxon>
        <taxon>Varidnaviria</taxon>
        <taxon>Bamfordvirae</taxon>
        <taxon>Nucleocytoviricota</taxon>
        <taxon>Megaviricetes</taxon>
        <taxon>Algavirales</taxon>
        <taxon>Phycodnaviridae</taxon>
        <taxon>Prasinovirus</taxon>
        <taxon>Prasinovirus ostreotauri</taxon>
    </lineage>
</organism>
<evidence type="ECO:0000256" key="5">
    <source>
        <dbReference type="SAM" id="MobiDB-lite"/>
    </source>
</evidence>
<dbReference type="Proteomes" id="UP000203890">
    <property type="component" value="Segment"/>
</dbReference>
<dbReference type="PANTHER" id="PTHR34118">
    <property type="entry name" value="NF-KAPPA-B INHIBITOR-LIKE PROTEIN-RELATED"/>
    <property type="match status" value="1"/>
</dbReference>
<feature type="compositionally biased region" description="Basic and acidic residues" evidence="5">
    <location>
        <begin position="144"/>
        <end position="153"/>
    </location>
</feature>
<evidence type="ECO:0000256" key="4">
    <source>
        <dbReference type="ARBA" id="ARBA00023136"/>
    </source>
</evidence>
<keyword evidence="4" id="KW-0472">Membrane</keyword>
<comment type="subcellular location">
    <subcellularLocation>
        <location evidence="1">Membrane</location>
        <topology evidence="1">Multi-pass membrane protein</topology>
    </subcellularLocation>
</comment>
<evidence type="ECO:0000313" key="8">
    <source>
        <dbReference type="Proteomes" id="UP000203890"/>
    </source>
</evidence>
<dbReference type="EMBL" id="EU304328">
    <property type="protein sequence ID" value="ABY28010.1"/>
    <property type="molecule type" value="Genomic_DNA"/>
</dbReference>
<dbReference type="GeneID" id="5845617"/>
<keyword evidence="2" id="KW-0812">Transmembrane</keyword>
<sequence length="165" mass="18197">MTVAWKVHNAIVPPKSDYEKLKRRINQTTLGYGAALTSSYFITQGAAEGVSATLGVASSLAYIGLLTKTVDNIENSSPFQKQLLVPVGTAIFETVWNHAPFAFDFDYGATFVGFLAYKVALLNIVYDEVRKMILSTDDITLESKEENPSENHIKGVVIPSENRYD</sequence>
<evidence type="ECO:0000256" key="2">
    <source>
        <dbReference type="ARBA" id="ARBA00022692"/>
    </source>
</evidence>
<feature type="domain" description="CGL160/ATPI" evidence="6">
    <location>
        <begin position="15"/>
        <end position="122"/>
    </location>
</feature>
<name>A9YWC7_9PHYC</name>
<evidence type="ECO:0000256" key="3">
    <source>
        <dbReference type="ARBA" id="ARBA00022989"/>
    </source>
</evidence>
<gene>
    <name evidence="7" type="ORF">OtV5_209c</name>
</gene>